<comment type="subcellular location">
    <subcellularLocation>
        <location evidence="1">Cell membrane</location>
        <topology evidence="1">Multi-pass membrane protein</topology>
    </subcellularLocation>
</comment>
<keyword evidence="4 8" id="KW-0812">Transmembrane</keyword>
<evidence type="ECO:0000256" key="3">
    <source>
        <dbReference type="ARBA" id="ARBA00022679"/>
    </source>
</evidence>
<feature type="transmembrane region" description="Helical" evidence="8">
    <location>
        <begin position="101"/>
        <end position="119"/>
    </location>
</feature>
<dbReference type="OrthoDB" id="9783652at2"/>
<evidence type="ECO:0000313" key="9">
    <source>
        <dbReference type="EMBL" id="ABG57459.1"/>
    </source>
</evidence>
<keyword evidence="3" id="KW-0808">Transferase</keyword>
<dbReference type="EMBL" id="CP000383">
    <property type="protein sequence ID" value="ABG57459.1"/>
    <property type="molecule type" value="Genomic_DNA"/>
</dbReference>
<feature type="transmembrane region" description="Helical" evidence="8">
    <location>
        <begin position="287"/>
        <end position="315"/>
    </location>
</feature>
<evidence type="ECO:0000256" key="7">
    <source>
        <dbReference type="PIRSR" id="PIRSR600715-1"/>
    </source>
</evidence>
<dbReference type="RefSeq" id="WP_011583575.1">
    <property type="nucleotide sequence ID" value="NC_008255.1"/>
</dbReference>
<feature type="binding site" evidence="7">
    <location>
        <position position="152"/>
    </location>
    <ligand>
        <name>Mg(2+)</name>
        <dbReference type="ChEBI" id="CHEBI:18420"/>
    </ligand>
</feature>
<evidence type="ECO:0000256" key="2">
    <source>
        <dbReference type="ARBA" id="ARBA00022475"/>
    </source>
</evidence>
<name>A0A6N4SMH2_CYTH3</name>
<sequence length="353" mass="38463">MIYFYSILIFSWAFFVALFAIPSIIQVAHSKQLLDIPNSRRLHLFDTPRLGGLAIFAGLISALMLFGEINNAVQKLIAATIIIFFIGLKDDMVSVSAFKKFFVQVLAASIVVFLGDLKIESFQGVFGITVLPDGISYFFTLIVVLGITNAFNLIDGLDGLAGTIAVLTCLFYGYIFMSVGGAASHPYALVCFCLTGALLGFLRYNIFKAQIFMGDTGSLISGFVVAFLAVKIIALYENNGYNLISLPAVAIAPILLPLADTLRVFVLRVLAGYSPFTPDSNHLHHRLMALGFSSLSIVCLMFLCTICSISAAMLMTQVNQTVLLIGMFGGIFILMAFIEIIYKKRTKACISNL</sequence>
<accession>A0A6N4SMH2</accession>
<evidence type="ECO:0000256" key="4">
    <source>
        <dbReference type="ARBA" id="ARBA00022692"/>
    </source>
</evidence>
<feature type="transmembrane region" description="Helical" evidence="8">
    <location>
        <begin position="187"/>
        <end position="206"/>
    </location>
</feature>
<gene>
    <name evidence="9" type="ordered locus">CHU_0167</name>
</gene>
<keyword evidence="7" id="KW-0460">Magnesium</keyword>
<reference evidence="9 10" key="1">
    <citation type="journal article" date="2007" name="Appl. Environ. Microbiol.">
        <title>Genome sequence of the cellulolytic gliding bacterium Cytophaga hutchinsonii.</title>
        <authorList>
            <person name="Xie G."/>
            <person name="Bruce D.C."/>
            <person name="Challacombe J.F."/>
            <person name="Chertkov O."/>
            <person name="Detter J.C."/>
            <person name="Gilna P."/>
            <person name="Han C.S."/>
            <person name="Lucas S."/>
            <person name="Misra M."/>
            <person name="Myers G.L."/>
            <person name="Richardson P."/>
            <person name="Tapia R."/>
            <person name="Thayer N."/>
            <person name="Thompson L.S."/>
            <person name="Brettin T.S."/>
            <person name="Henrissat B."/>
            <person name="Wilson D.B."/>
            <person name="McBride M.J."/>
        </authorList>
    </citation>
    <scope>NUCLEOTIDE SEQUENCE [LARGE SCALE GENOMIC DNA]</scope>
    <source>
        <strain evidence="10">ATCC 33406 / DSM 1761 / CIP 103989 / NBRC 15051 / NCIMB 9469 / D465</strain>
    </source>
</reference>
<proteinExistence type="predicted"/>
<protein>
    <submittedName>
        <fullName evidence="9">Probable glycosyltransferase/acetylmuramyl pentapeptide phosphotransferase</fullName>
    </submittedName>
</protein>
<evidence type="ECO:0000256" key="5">
    <source>
        <dbReference type="ARBA" id="ARBA00022989"/>
    </source>
</evidence>
<dbReference type="GO" id="GO:0071555">
    <property type="term" value="P:cell wall organization"/>
    <property type="evidence" value="ECO:0007669"/>
    <property type="project" value="TreeGrafter"/>
</dbReference>
<keyword evidence="5 8" id="KW-1133">Transmembrane helix</keyword>
<dbReference type="GO" id="GO:0005886">
    <property type="term" value="C:plasma membrane"/>
    <property type="evidence" value="ECO:0007669"/>
    <property type="project" value="UniProtKB-SubCell"/>
</dbReference>
<evidence type="ECO:0000256" key="1">
    <source>
        <dbReference type="ARBA" id="ARBA00004651"/>
    </source>
</evidence>
<dbReference type="InterPro" id="IPR000715">
    <property type="entry name" value="Glycosyl_transferase_4"/>
</dbReference>
<feature type="transmembrane region" description="Helical" evidence="8">
    <location>
        <begin position="125"/>
        <end position="147"/>
    </location>
</feature>
<dbReference type="KEGG" id="chu:CHU_0167"/>
<keyword evidence="2" id="KW-1003">Cell membrane</keyword>
<feature type="transmembrane region" description="Helical" evidence="8">
    <location>
        <begin position="6"/>
        <end position="28"/>
    </location>
</feature>
<dbReference type="PANTHER" id="PTHR22926">
    <property type="entry name" value="PHOSPHO-N-ACETYLMURAMOYL-PENTAPEPTIDE-TRANSFERASE"/>
    <property type="match status" value="1"/>
</dbReference>
<dbReference type="GO" id="GO:0009103">
    <property type="term" value="P:lipopolysaccharide biosynthetic process"/>
    <property type="evidence" value="ECO:0007669"/>
    <property type="project" value="TreeGrafter"/>
</dbReference>
<keyword evidence="10" id="KW-1185">Reference proteome</keyword>
<dbReference type="PROSITE" id="PS01348">
    <property type="entry name" value="MRAY_2"/>
    <property type="match status" value="1"/>
</dbReference>
<feature type="binding site" evidence="7">
    <location>
        <position position="215"/>
    </location>
    <ligand>
        <name>Mg(2+)</name>
        <dbReference type="ChEBI" id="CHEBI:18420"/>
    </ligand>
</feature>
<dbReference type="InterPro" id="IPR018480">
    <property type="entry name" value="PNAcMuramoyl-5peptid_Trfase_CS"/>
</dbReference>
<feature type="transmembrane region" description="Helical" evidence="8">
    <location>
        <begin position="321"/>
        <end position="342"/>
    </location>
</feature>
<evidence type="ECO:0000256" key="8">
    <source>
        <dbReference type="SAM" id="Phobius"/>
    </source>
</evidence>
<feature type="transmembrane region" description="Helical" evidence="8">
    <location>
        <begin position="242"/>
        <end position="266"/>
    </location>
</feature>
<dbReference type="PANTHER" id="PTHR22926:SF3">
    <property type="entry name" value="UNDECAPRENYL-PHOSPHATE ALPHA-N-ACETYLGLUCOSAMINYL 1-PHOSPHATE TRANSFERASE"/>
    <property type="match status" value="1"/>
</dbReference>
<dbReference type="Pfam" id="PF00953">
    <property type="entry name" value="Glycos_transf_4"/>
    <property type="match status" value="1"/>
</dbReference>
<organism evidence="9 10">
    <name type="scientific">Cytophaga hutchinsonii (strain ATCC 33406 / DSM 1761 / CIP 103989 / NBRC 15051 / NCIMB 9469 / D465)</name>
    <dbReference type="NCBI Taxonomy" id="269798"/>
    <lineage>
        <taxon>Bacteria</taxon>
        <taxon>Pseudomonadati</taxon>
        <taxon>Bacteroidota</taxon>
        <taxon>Cytophagia</taxon>
        <taxon>Cytophagales</taxon>
        <taxon>Cytophagaceae</taxon>
        <taxon>Cytophaga</taxon>
    </lineage>
</organism>
<dbReference type="CDD" id="cd06853">
    <property type="entry name" value="GT_WecA_like"/>
    <property type="match status" value="1"/>
</dbReference>
<evidence type="ECO:0000256" key="6">
    <source>
        <dbReference type="ARBA" id="ARBA00023136"/>
    </source>
</evidence>
<evidence type="ECO:0000313" key="10">
    <source>
        <dbReference type="Proteomes" id="UP000001822"/>
    </source>
</evidence>
<dbReference type="Proteomes" id="UP000001822">
    <property type="component" value="Chromosome"/>
</dbReference>
<dbReference type="AlphaFoldDB" id="A0A6N4SMH2"/>
<feature type="transmembrane region" description="Helical" evidence="8">
    <location>
        <begin position="218"/>
        <end position="236"/>
    </location>
</feature>
<dbReference type="GO" id="GO:0016780">
    <property type="term" value="F:phosphotransferase activity, for other substituted phosphate groups"/>
    <property type="evidence" value="ECO:0007669"/>
    <property type="project" value="InterPro"/>
</dbReference>
<keyword evidence="7" id="KW-0479">Metal-binding</keyword>
<feature type="transmembrane region" description="Helical" evidence="8">
    <location>
        <begin position="159"/>
        <end position="181"/>
    </location>
</feature>
<comment type="cofactor">
    <cofactor evidence="7">
        <name>Mg(2+)</name>
        <dbReference type="ChEBI" id="CHEBI:18420"/>
    </cofactor>
</comment>
<feature type="transmembrane region" description="Helical" evidence="8">
    <location>
        <begin position="49"/>
        <end position="66"/>
    </location>
</feature>
<keyword evidence="6 8" id="KW-0472">Membrane</keyword>
<dbReference type="GO" id="GO:0046872">
    <property type="term" value="F:metal ion binding"/>
    <property type="evidence" value="ECO:0007669"/>
    <property type="project" value="UniProtKB-KW"/>
</dbReference>
<dbReference type="GO" id="GO:0044038">
    <property type="term" value="P:cell wall macromolecule biosynthetic process"/>
    <property type="evidence" value="ECO:0007669"/>
    <property type="project" value="TreeGrafter"/>
</dbReference>